<name>A0AAW0YPJ1_CHEQU</name>
<dbReference type="GO" id="GO:0031267">
    <property type="term" value="F:small GTPase binding"/>
    <property type="evidence" value="ECO:0007669"/>
    <property type="project" value="TreeGrafter"/>
</dbReference>
<accession>A0AAW0YPJ1</accession>
<dbReference type="PANTHER" id="PTHR19327">
    <property type="entry name" value="GOLGIN"/>
    <property type="match status" value="1"/>
</dbReference>
<evidence type="ECO:0000313" key="4">
    <source>
        <dbReference type="EMBL" id="KAK8753490.1"/>
    </source>
</evidence>
<dbReference type="Gene3D" id="1.20.5.1000">
    <property type="entry name" value="arf6 gtpase in complex with a specific effector, jip4"/>
    <property type="match status" value="1"/>
</dbReference>
<feature type="coiled-coil region" evidence="1">
    <location>
        <begin position="59"/>
        <end position="93"/>
    </location>
</feature>
<dbReference type="Pfam" id="PF01465">
    <property type="entry name" value="GRIP"/>
    <property type="match status" value="1"/>
</dbReference>
<feature type="coiled-coil region" evidence="1">
    <location>
        <begin position="367"/>
        <end position="482"/>
    </location>
</feature>
<comment type="caution">
    <text evidence="4">The sequence shown here is derived from an EMBL/GenBank/DDBJ whole genome shotgun (WGS) entry which is preliminary data.</text>
</comment>
<dbReference type="AlphaFoldDB" id="A0AAW0YPJ1"/>
<dbReference type="InterPro" id="IPR000237">
    <property type="entry name" value="GRIP_dom"/>
</dbReference>
<dbReference type="Gene3D" id="1.10.220.60">
    <property type="entry name" value="GRIP domain"/>
    <property type="match status" value="1"/>
</dbReference>
<proteinExistence type="predicted"/>
<dbReference type="GO" id="GO:0048193">
    <property type="term" value="P:Golgi vesicle transport"/>
    <property type="evidence" value="ECO:0007669"/>
    <property type="project" value="TreeGrafter"/>
</dbReference>
<reference evidence="4" key="2">
    <citation type="submission" date="2024-01" db="EMBL/GenBank/DDBJ databases">
        <authorList>
            <person name="He J."/>
            <person name="Wang M."/>
            <person name="Zheng J."/>
            <person name="Liu Z."/>
        </authorList>
    </citation>
    <scope>NUCLEOTIDE SEQUENCE</scope>
    <source>
        <strain evidence="4">ZL_2023a</strain>
        <tissue evidence="4">Muscle</tissue>
    </source>
</reference>
<keyword evidence="5" id="KW-1185">Reference proteome</keyword>
<evidence type="ECO:0000256" key="1">
    <source>
        <dbReference type="SAM" id="Coils"/>
    </source>
</evidence>
<feature type="coiled-coil region" evidence="1">
    <location>
        <begin position="268"/>
        <end position="295"/>
    </location>
</feature>
<feature type="coiled-coil region" evidence="1">
    <location>
        <begin position="583"/>
        <end position="645"/>
    </location>
</feature>
<reference evidence="4 5" key="1">
    <citation type="journal article" date="2024" name="BMC Genomics">
        <title>Genome assembly of redclaw crayfish (Cherax quadricarinatus) provides insights into its immune adaptation and hypoxia tolerance.</title>
        <authorList>
            <person name="Liu Z."/>
            <person name="Zheng J."/>
            <person name="Li H."/>
            <person name="Fang K."/>
            <person name="Wang S."/>
            <person name="He J."/>
            <person name="Zhou D."/>
            <person name="Weng S."/>
            <person name="Chi M."/>
            <person name="Gu Z."/>
            <person name="He J."/>
            <person name="Li F."/>
            <person name="Wang M."/>
        </authorList>
    </citation>
    <scope>NUCLEOTIDE SEQUENCE [LARGE SCALE GENOMIC DNA]</scope>
    <source>
        <strain evidence="4">ZL_2023a</strain>
    </source>
</reference>
<feature type="domain" description="GRIP" evidence="3">
    <location>
        <begin position="850"/>
        <end position="897"/>
    </location>
</feature>
<dbReference type="PROSITE" id="PS50913">
    <property type="entry name" value="GRIP"/>
    <property type="match status" value="1"/>
</dbReference>
<dbReference type="Proteomes" id="UP001445076">
    <property type="component" value="Unassembled WGS sequence"/>
</dbReference>
<keyword evidence="1" id="KW-0175">Coiled coil</keyword>
<evidence type="ECO:0000259" key="3">
    <source>
        <dbReference type="PROSITE" id="PS50913"/>
    </source>
</evidence>
<sequence>MADPKQQIEQECQQVQEHLLKLTADRNALHHEFEQLTRSSQRLLQQIQEDSTTAGERKFHNYEAEKKRIEEKLEALENDILEKNKKILLLDSKAGDYLLQSERAGIAEATMDEAGQQAAATAARPARPAGSDERLWPAAAAHPALQTQVDVADDATNERVVADNAMNERLVADTTTNERLMADATTNERLVADTTTNERLVLALRQFEEEKRQTAKTIAMLEFNNQHNKNKVLNMELSNKDLQEKITKLWQEKNDLMHQLREGSSGIHQALNEEKERLQQQLLLQREQLEEQHRTQTQVLQEQLEGLTEIKLSYEKQISQIEVNNADMHSKIGTVQLERDAAKSEVASLNSFNLQLQEKVGDLTGAREALQHQVAMLEVTVAELEVKVEETEVQSQETIHTLQNNLVNLQKQVQGLKETSTKLALDLESESKLRLDAQAQLSQLRQLQRQLDEARLSDAAKINELQSKNEELEATVVCLKERQVHQNKGQETTVTTLKEQQTCENEKQEATVTLKERQSENEFLKELKAHVAQLESEKTTLMEKLSSITSTAAASTSDNSVNTTAEQVDEKTRTNVSEDVTRLKDLLKTKDEENKRIRESLQDAQHRLRLSEVISGEVEEQRKRVRELESSLTSLQEQHRQQLRALELETQRQVASKEQQCQQTISSAYDQQDTETSELVRQHRQTLQEATATARHKAAALDTVVIDYQTKLKEKDEELCRFVQQYEEQLAALAAQHEHHIKQVEATWKVRAEKMVRQREAQLLDQKDDLTTEWNKERRELERLTQVAAAAFRNGTESVELLKKQVAAQRRELEEVKLNYGKEIGELKALLEVKRRSRGGGGGGVRLGVSLEEAAEFEYLKNILYQYMLGKETQTLSKVLCAVVKFDAQQQQEIFEHEEQRQNLLQVEIERTTLHPSLLQEDDRSDPSKTL</sequence>
<protein>
    <recommendedName>
        <fullName evidence="3">GRIP domain-containing protein</fullName>
    </recommendedName>
</protein>
<evidence type="ECO:0000313" key="5">
    <source>
        <dbReference type="Proteomes" id="UP001445076"/>
    </source>
</evidence>
<dbReference type="SMART" id="SM00755">
    <property type="entry name" value="Grip"/>
    <property type="match status" value="1"/>
</dbReference>
<dbReference type="EMBL" id="JARKIK010000003">
    <property type="protein sequence ID" value="KAK8753490.1"/>
    <property type="molecule type" value="Genomic_DNA"/>
</dbReference>
<feature type="coiled-coil region" evidence="1">
    <location>
        <begin position="767"/>
        <end position="819"/>
    </location>
</feature>
<dbReference type="PANTHER" id="PTHR19327:SF0">
    <property type="entry name" value="GOLGIN SUBFAMILY A MEMBER 4"/>
    <property type="match status" value="1"/>
</dbReference>
<evidence type="ECO:0000256" key="2">
    <source>
        <dbReference type="SAM" id="MobiDB-lite"/>
    </source>
</evidence>
<dbReference type="SUPFAM" id="SSF101283">
    <property type="entry name" value="GRIP domain"/>
    <property type="match status" value="1"/>
</dbReference>
<dbReference type="GO" id="GO:0005794">
    <property type="term" value="C:Golgi apparatus"/>
    <property type="evidence" value="ECO:0007669"/>
    <property type="project" value="TreeGrafter"/>
</dbReference>
<gene>
    <name evidence="4" type="ORF">OTU49_004613</name>
</gene>
<organism evidence="4 5">
    <name type="scientific">Cherax quadricarinatus</name>
    <name type="common">Australian red claw crayfish</name>
    <dbReference type="NCBI Taxonomy" id="27406"/>
    <lineage>
        <taxon>Eukaryota</taxon>
        <taxon>Metazoa</taxon>
        <taxon>Ecdysozoa</taxon>
        <taxon>Arthropoda</taxon>
        <taxon>Crustacea</taxon>
        <taxon>Multicrustacea</taxon>
        <taxon>Malacostraca</taxon>
        <taxon>Eumalacostraca</taxon>
        <taxon>Eucarida</taxon>
        <taxon>Decapoda</taxon>
        <taxon>Pleocyemata</taxon>
        <taxon>Astacidea</taxon>
        <taxon>Parastacoidea</taxon>
        <taxon>Parastacidae</taxon>
        <taxon>Cherax</taxon>
    </lineage>
</organism>
<feature type="region of interest" description="Disordered" evidence="2">
    <location>
        <begin position="557"/>
        <end position="576"/>
    </location>
</feature>
<feature type="coiled-coil region" evidence="1">
    <location>
        <begin position="517"/>
        <end position="544"/>
    </location>
</feature>
<dbReference type="EMBL" id="JARKIK010000003">
    <property type="protein sequence ID" value="KAK8753489.1"/>
    <property type="molecule type" value="Genomic_DNA"/>
</dbReference>